<proteinExistence type="predicted"/>
<name>K9VS96_9CYAN</name>
<dbReference type="Gene3D" id="3.40.50.2300">
    <property type="match status" value="1"/>
</dbReference>
<dbReference type="GO" id="GO:0000160">
    <property type="term" value="P:phosphorelay signal transduction system"/>
    <property type="evidence" value="ECO:0007669"/>
    <property type="project" value="InterPro"/>
</dbReference>
<dbReference type="InterPro" id="IPR016032">
    <property type="entry name" value="Sig_transdc_resp-reg_C-effctor"/>
</dbReference>
<dbReference type="SUPFAM" id="SSF52172">
    <property type="entry name" value="CheY-like"/>
    <property type="match status" value="1"/>
</dbReference>
<dbReference type="Pfam" id="PF00072">
    <property type="entry name" value="Response_reg"/>
    <property type="match status" value="1"/>
</dbReference>
<evidence type="ECO:0000256" key="4">
    <source>
        <dbReference type="ARBA" id="ARBA00023163"/>
    </source>
</evidence>
<protein>
    <submittedName>
        <fullName evidence="8">Two component transcriptional regulator, LuxR family</fullName>
    </submittedName>
</protein>
<dbReference type="CDD" id="cd17535">
    <property type="entry name" value="REC_NarL-like"/>
    <property type="match status" value="1"/>
</dbReference>
<dbReference type="InterPro" id="IPR058245">
    <property type="entry name" value="NreC/VraR/RcsB-like_REC"/>
</dbReference>
<dbReference type="Proteomes" id="UP000010478">
    <property type="component" value="Plasmid pOSC7112.01"/>
</dbReference>
<organism evidence="8 9">
    <name type="scientific">Phormidium nigroviride PCC 7112</name>
    <dbReference type="NCBI Taxonomy" id="179408"/>
    <lineage>
        <taxon>Bacteria</taxon>
        <taxon>Bacillati</taxon>
        <taxon>Cyanobacteriota</taxon>
        <taxon>Cyanophyceae</taxon>
        <taxon>Oscillatoriophycideae</taxon>
        <taxon>Oscillatoriales</taxon>
        <taxon>Oscillatoriaceae</taxon>
        <taxon>Phormidium</taxon>
    </lineage>
</organism>
<feature type="domain" description="HTH luxR-type" evidence="6">
    <location>
        <begin position="193"/>
        <end position="254"/>
    </location>
</feature>
<evidence type="ECO:0000256" key="5">
    <source>
        <dbReference type="PROSITE-ProRule" id="PRU00169"/>
    </source>
</evidence>
<dbReference type="CDD" id="cd06170">
    <property type="entry name" value="LuxR_C_like"/>
    <property type="match status" value="1"/>
</dbReference>
<geneLocation type="plasmid" evidence="8 9">
    <name>pOSC7112.01</name>
</geneLocation>
<dbReference type="PRINTS" id="PR00038">
    <property type="entry name" value="HTHLUXR"/>
</dbReference>
<dbReference type="InterPro" id="IPR039420">
    <property type="entry name" value="WalR-like"/>
</dbReference>
<dbReference type="AlphaFoldDB" id="K9VS96"/>
<keyword evidence="1 5" id="KW-0597">Phosphoprotein</keyword>
<dbReference type="PANTHER" id="PTHR43214">
    <property type="entry name" value="TWO-COMPONENT RESPONSE REGULATOR"/>
    <property type="match status" value="1"/>
</dbReference>
<dbReference type="SMART" id="SM00421">
    <property type="entry name" value="HTH_LUXR"/>
    <property type="match status" value="1"/>
</dbReference>
<dbReference type="InterPro" id="IPR000792">
    <property type="entry name" value="Tscrpt_reg_LuxR_C"/>
</dbReference>
<dbReference type="InterPro" id="IPR011006">
    <property type="entry name" value="CheY-like_superfamily"/>
</dbReference>
<dbReference type="GO" id="GO:0003677">
    <property type="term" value="F:DNA binding"/>
    <property type="evidence" value="ECO:0007669"/>
    <property type="project" value="UniProtKB-KW"/>
</dbReference>
<dbReference type="SMART" id="SM00448">
    <property type="entry name" value="REC"/>
    <property type="match status" value="1"/>
</dbReference>
<evidence type="ECO:0000256" key="2">
    <source>
        <dbReference type="ARBA" id="ARBA00023015"/>
    </source>
</evidence>
<dbReference type="SUPFAM" id="SSF46894">
    <property type="entry name" value="C-terminal effector domain of the bipartite response regulators"/>
    <property type="match status" value="1"/>
</dbReference>
<evidence type="ECO:0000259" key="6">
    <source>
        <dbReference type="PROSITE" id="PS50043"/>
    </source>
</evidence>
<reference evidence="8 9" key="1">
    <citation type="submission" date="2012-05" db="EMBL/GenBank/DDBJ databases">
        <title>Finished plasmid 1 of genome of Oscillatoria sp. PCC 7112.</title>
        <authorList>
            <consortium name="US DOE Joint Genome Institute"/>
            <person name="Gugger M."/>
            <person name="Coursin T."/>
            <person name="Rippka R."/>
            <person name="Tandeau De Marsac N."/>
            <person name="Huntemann M."/>
            <person name="Wei C.-L."/>
            <person name="Han J."/>
            <person name="Detter J.C."/>
            <person name="Han C."/>
            <person name="Tapia R."/>
            <person name="Davenport K."/>
            <person name="Daligault H."/>
            <person name="Erkkila T."/>
            <person name="Gu W."/>
            <person name="Munk A.C.C."/>
            <person name="Teshima H."/>
            <person name="Xu Y."/>
            <person name="Chain P."/>
            <person name="Chen A."/>
            <person name="Krypides N."/>
            <person name="Mavromatis K."/>
            <person name="Markowitz V."/>
            <person name="Szeto E."/>
            <person name="Ivanova N."/>
            <person name="Mikhailova N."/>
            <person name="Ovchinnikova G."/>
            <person name="Pagani I."/>
            <person name="Pati A."/>
            <person name="Goodwin L."/>
            <person name="Peters L."/>
            <person name="Pitluck S."/>
            <person name="Woyke T."/>
            <person name="Kerfeld C."/>
        </authorList>
    </citation>
    <scope>NUCLEOTIDE SEQUENCE [LARGE SCALE GENOMIC DNA]</scope>
    <source>
        <strain evidence="8 9">PCC 7112</strain>
        <plasmid evidence="8 9">pOSC7112.01</plasmid>
    </source>
</reference>
<dbReference type="PANTHER" id="PTHR43214:SF24">
    <property type="entry name" value="TRANSCRIPTIONAL REGULATORY PROTEIN NARL-RELATED"/>
    <property type="match status" value="1"/>
</dbReference>
<dbReference type="InterPro" id="IPR001789">
    <property type="entry name" value="Sig_transdc_resp-reg_receiver"/>
</dbReference>
<evidence type="ECO:0000256" key="1">
    <source>
        <dbReference type="ARBA" id="ARBA00022553"/>
    </source>
</evidence>
<keyword evidence="8" id="KW-0614">Plasmid</keyword>
<evidence type="ECO:0000259" key="7">
    <source>
        <dbReference type="PROSITE" id="PS50110"/>
    </source>
</evidence>
<dbReference type="KEGG" id="oni:Osc7112_6280"/>
<gene>
    <name evidence="8" type="ORF">Osc7112_6280</name>
</gene>
<keyword evidence="9" id="KW-1185">Reference proteome</keyword>
<keyword evidence="2" id="KW-0805">Transcription regulation</keyword>
<dbReference type="GO" id="GO:0006355">
    <property type="term" value="P:regulation of DNA-templated transcription"/>
    <property type="evidence" value="ECO:0007669"/>
    <property type="project" value="InterPro"/>
</dbReference>
<dbReference type="Pfam" id="PF00196">
    <property type="entry name" value="GerE"/>
    <property type="match status" value="1"/>
</dbReference>
<evidence type="ECO:0000313" key="8">
    <source>
        <dbReference type="EMBL" id="AFZ10449.1"/>
    </source>
</evidence>
<feature type="domain" description="Response regulatory" evidence="7">
    <location>
        <begin position="18"/>
        <end position="144"/>
    </location>
</feature>
<accession>K9VS96</accession>
<evidence type="ECO:0000313" key="9">
    <source>
        <dbReference type="Proteomes" id="UP000010478"/>
    </source>
</evidence>
<keyword evidence="3" id="KW-0238">DNA-binding</keyword>
<sequence>MSLKYNCPFFKQTMNKISVALIEDHHLTRAGIKAALEDCEELEFIGEAANGLQGITLLEKTRPDVAIVDIGLPGLVDGIELTKRFKEYIQTAQTPSVENQPKVLILTMQDNEESVLAAFAAGADSYCMKDVSFEKLVEAVVETNAGENWIDSSIARIVLARMNNPFKEAVNKAPISTVSINGVEPEYSQLLMANPLTEREKEVIELIVEGCSNEEICKQLYISLGTVKTHVRNILNKLSCDDRTQAAVRALRAGLVD</sequence>
<dbReference type="HOGENOM" id="CLU_000445_90_10_3"/>
<dbReference type="PROSITE" id="PS50110">
    <property type="entry name" value="RESPONSE_REGULATORY"/>
    <property type="match status" value="1"/>
</dbReference>
<feature type="modified residue" description="4-aspartylphosphate" evidence="5">
    <location>
        <position position="69"/>
    </location>
</feature>
<dbReference type="EMBL" id="CP003615">
    <property type="protein sequence ID" value="AFZ10449.1"/>
    <property type="molecule type" value="Genomic_DNA"/>
</dbReference>
<evidence type="ECO:0000256" key="3">
    <source>
        <dbReference type="ARBA" id="ARBA00023125"/>
    </source>
</evidence>
<keyword evidence="4" id="KW-0804">Transcription</keyword>
<dbReference type="PROSITE" id="PS50043">
    <property type="entry name" value="HTH_LUXR_2"/>
    <property type="match status" value="1"/>
</dbReference>